<sequence>MAEDGITNFINTIPFFSAFKDAEKQKLINRVDCFLKFKKEELIFKQGDSGETLFLVLQGKVALFRLGTIHALDGRVSLKNEVEKHVTDLGAGSIFGEVSMLTDCKRNSTARVSSDQVVVMKIDKKLIDSLNHPTQIKFHQQLLLSLASHLDDMNSQYIDLKYQYDEDTKPKEG</sequence>
<dbReference type="PANTHER" id="PTHR23011:SF28">
    <property type="entry name" value="CYCLIC NUCLEOTIDE-BINDING DOMAIN CONTAINING PROTEIN"/>
    <property type="match status" value="1"/>
</dbReference>
<evidence type="ECO:0000259" key="1">
    <source>
        <dbReference type="PROSITE" id="PS50042"/>
    </source>
</evidence>
<organism evidence="2">
    <name type="scientific">marine metagenome</name>
    <dbReference type="NCBI Taxonomy" id="408172"/>
    <lineage>
        <taxon>unclassified sequences</taxon>
        <taxon>metagenomes</taxon>
        <taxon>ecological metagenomes</taxon>
    </lineage>
</organism>
<dbReference type="PANTHER" id="PTHR23011">
    <property type="entry name" value="CYCLIC NUCLEOTIDE-BINDING DOMAIN CONTAINING PROTEIN"/>
    <property type="match status" value="1"/>
</dbReference>
<reference evidence="2" key="1">
    <citation type="submission" date="2018-05" db="EMBL/GenBank/DDBJ databases">
        <authorList>
            <person name="Lanie J.A."/>
            <person name="Ng W.-L."/>
            <person name="Kazmierczak K.M."/>
            <person name="Andrzejewski T.M."/>
            <person name="Davidsen T.M."/>
            <person name="Wayne K.J."/>
            <person name="Tettelin H."/>
            <person name="Glass J.I."/>
            <person name="Rusch D."/>
            <person name="Podicherti R."/>
            <person name="Tsui H.-C.T."/>
            <person name="Winkler M.E."/>
        </authorList>
    </citation>
    <scope>NUCLEOTIDE SEQUENCE</scope>
</reference>
<gene>
    <name evidence="2" type="ORF">METZ01_LOCUS245297</name>
</gene>
<evidence type="ECO:0000313" key="2">
    <source>
        <dbReference type="EMBL" id="SVB92443.1"/>
    </source>
</evidence>
<dbReference type="PROSITE" id="PS50042">
    <property type="entry name" value="CNMP_BINDING_3"/>
    <property type="match status" value="1"/>
</dbReference>
<dbReference type="CDD" id="cd00038">
    <property type="entry name" value="CAP_ED"/>
    <property type="match status" value="1"/>
</dbReference>
<dbReference type="Gene3D" id="2.60.120.10">
    <property type="entry name" value="Jelly Rolls"/>
    <property type="match status" value="1"/>
</dbReference>
<dbReference type="Pfam" id="PF00027">
    <property type="entry name" value="cNMP_binding"/>
    <property type="match status" value="1"/>
</dbReference>
<dbReference type="InterPro" id="IPR000595">
    <property type="entry name" value="cNMP-bd_dom"/>
</dbReference>
<dbReference type="SMART" id="SM00100">
    <property type="entry name" value="cNMP"/>
    <property type="match status" value="1"/>
</dbReference>
<dbReference type="EMBL" id="UINC01064108">
    <property type="protein sequence ID" value="SVB92443.1"/>
    <property type="molecule type" value="Genomic_DNA"/>
</dbReference>
<protein>
    <recommendedName>
        <fullName evidence="1">Cyclic nucleotide-binding domain-containing protein</fullName>
    </recommendedName>
</protein>
<name>A0A382I0R9_9ZZZZ</name>
<feature type="domain" description="Cyclic nucleotide-binding" evidence="1">
    <location>
        <begin position="15"/>
        <end position="130"/>
    </location>
</feature>
<dbReference type="InterPro" id="IPR018490">
    <property type="entry name" value="cNMP-bd_dom_sf"/>
</dbReference>
<proteinExistence type="predicted"/>
<dbReference type="SUPFAM" id="SSF51206">
    <property type="entry name" value="cAMP-binding domain-like"/>
    <property type="match status" value="1"/>
</dbReference>
<accession>A0A382I0R9</accession>
<dbReference type="InterPro" id="IPR014710">
    <property type="entry name" value="RmlC-like_jellyroll"/>
</dbReference>
<dbReference type="AlphaFoldDB" id="A0A382I0R9"/>